<evidence type="ECO:0000256" key="1">
    <source>
        <dbReference type="SAM" id="Coils"/>
    </source>
</evidence>
<evidence type="ECO:0000313" key="2">
    <source>
        <dbReference type="EMBL" id="AAY97973.1"/>
    </source>
</evidence>
<organism evidence="2">
    <name type="scientific">Plasmid pMCBF1</name>
    <dbReference type="NCBI Taxonomy" id="1003194"/>
    <lineage>
        <taxon>other sequences</taxon>
        <taxon>plasmids</taxon>
    </lineage>
</organism>
<name>F2FB26_9ZZZZ</name>
<dbReference type="EMBL" id="AY950444">
    <property type="protein sequence ID" value="AAY97973.1"/>
    <property type="molecule type" value="Genomic_DNA"/>
</dbReference>
<geneLocation type="plasmid" evidence="2">
    <name>pMCBF1</name>
</geneLocation>
<feature type="coiled-coil region" evidence="1">
    <location>
        <begin position="21"/>
        <end position="48"/>
    </location>
</feature>
<accession>F2FB26</accession>
<gene>
    <name evidence="2" type="primary">kleA</name>
</gene>
<dbReference type="AlphaFoldDB" id="F2FB26"/>
<protein>
    <submittedName>
        <fullName evidence="2">KleA</fullName>
    </submittedName>
</protein>
<reference evidence="2" key="1">
    <citation type="journal article" date="2011" name="Nat. Commun.">
        <title>The IncP-1 plasmid backbone adapts to different host bacterial species and evolves through homologous recombination.</title>
        <authorList>
            <person name="Norberg P."/>
            <person name="Bergstrom M."/>
            <person name="Jethava V."/>
            <person name="Dubhashi D."/>
            <person name="Hermansson M."/>
        </authorList>
    </citation>
    <scope>NUCLEOTIDE SEQUENCE</scope>
    <source>
        <plasmid evidence="2">pMCBF1</plasmid>
    </source>
</reference>
<dbReference type="Pfam" id="PF17383">
    <property type="entry name" value="kleA_kleC"/>
    <property type="match status" value="1"/>
</dbReference>
<dbReference type="InterPro" id="IPR035338">
    <property type="entry name" value="KleA/KleC-like"/>
</dbReference>
<keyword evidence="2" id="KW-0614">Plasmid</keyword>
<keyword evidence="1" id="KW-0175">Coiled coil</keyword>
<sequence>MSKQAIMSWVDALPGVEKTDFQAKRDEIAALVKQAEELVKQAEELRGQAYFASLRLEGEAKAHWSTQQVEQIKAGSGW</sequence>
<proteinExistence type="predicted"/>